<name>A0A937X9A4_UNCEI</name>
<feature type="domain" description="Aspartate/glutamate/uridylate kinase" evidence="6">
    <location>
        <begin position="5"/>
        <end position="295"/>
    </location>
</feature>
<dbReference type="Pfam" id="PF00696">
    <property type="entry name" value="AA_kinase"/>
    <property type="match status" value="1"/>
</dbReference>
<dbReference type="Proteomes" id="UP000748308">
    <property type="component" value="Unassembled WGS sequence"/>
</dbReference>
<dbReference type="FunFam" id="3.40.1160.10:FF:000007">
    <property type="entry name" value="Carbamate kinase"/>
    <property type="match status" value="1"/>
</dbReference>
<evidence type="ECO:0000256" key="4">
    <source>
        <dbReference type="NCBIfam" id="TIGR00746"/>
    </source>
</evidence>
<dbReference type="SUPFAM" id="SSF53633">
    <property type="entry name" value="Carbamate kinase-like"/>
    <property type="match status" value="1"/>
</dbReference>
<evidence type="ECO:0000256" key="5">
    <source>
        <dbReference type="PIRNR" id="PIRNR000723"/>
    </source>
</evidence>
<dbReference type="InterPro" id="IPR003964">
    <property type="entry name" value="Carb_kinase"/>
</dbReference>
<protein>
    <recommendedName>
        <fullName evidence="4 5">Carbamate kinase</fullName>
    </recommendedName>
</protein>
<dbReference type="InterPro" id="IPR036393">
    <property type="entry name" value="AceGlu_kinase-like_sf"/>
</dbReference>
<evidence type="ECO:0000256" key="2">
    <source>
        <dbReference type="ARBA" id="ARBA00022679"/>
    </source>
</evidence>
<dbReference type="GO" id="GO:0005829">
    <property type="term" value="C:cytosol"/>
    <property type="evidence" value="ECO:0007669"/>
    <property type="project" value="TreeGrafter"/>
</dbReference>
<accession>A0A937X9A4</accession>
<dbReference type="PIRSF" id="PIRSF000723">
    <property type="entry name" value="Carbamate_kin"/>
    <property type="match status" value="1"/>
</dbReference>
<gene>
    <name evidence="7" type="primary">arcC</name>
    <name evidence="7" type="ORF">FJY75_06950</name>
</gene>
<dbReference type="PANTHER" id="PTHR30409:SF1">
    <property type="entry name" value="CARBAMATE KINASE-RELATED"/>
    <property type="match status" value="1"/>
</dbReference>
<sequence length="313" mass="33351">MRAPIVVSLGGNALIPDGSGGRIEEQFRVTRATMAQVVELLRAGERVVLTHGNGPVVGNILIRNEAAAAIIPPTPLYICGADSQGGIGLMAQQVLGNLIARARLPHQVVTLVTQVVVAPDDPGFERPTKPIGPFYTEDEARSLERERGWRMVEDSGRGWRRVVASPEPLRIVEIGSVKALLQAGHVVIAAGGGGVPVIEQAPGEHAGVEAVIDKDLASVVLGREIGARKLVIVTSVDRVAIHFRTPRQRDLERLTAKEARRYLDEGHFPEGSMGPKILGAVRFLEAGGREVVITSPSKIDEALAGRAGTHIVP</sequence>
<keyword evidence="3 5" id="KW-0418">Kinase</keyword>
<dbReference type="PRINTS" id="PR01469">
    <property type="entry name" value="CARBMTKINASE"/>
</dbReference>
<evidence type="ECO:0000256" key="3">
    <source>
        <dbReference type="ARBA" id="ARBA00022777"/>
    </source>
</evidence>
<evidence type="ECO:0000259" key="6">
    <source>
        <dbReference type="Pfam" id="PF00696"/>
    </source>
</evidence>
<dbReference type="AlphaFoldDB" id="A0A937X9A4"/>
<keyword evidence="2 5" id="KW-0808">Transferase</keyword>
<dbReference type="NCBIfam" id="NF009007">
    <property type="entry name" value="PRK12352.1"/>
    <property type="match status" value="1"/>
</dbReference>
<evidence type="ECO:0000313" key="8">
    <source>
        <dbReference type="Proteomes" id="UP000748308"/>
    </source>
</evidence>
<dbReference type="NCBIfam" id="TIGR00746">
    <property type="entry name" value="arcC"/>
    <property type="match status" value="1"/>
</dbReference>
<comment type="similarity">
    <text evidence="1 5">Belongs to the carbamate kinase family.</text>
</comment>
<reference evidence="7" key="1">
    <citation type="submission" date="2019-03" db="EMBL/GenBank/DDBJ databases">
        <title>Lake Tanganyika Metagenome-Assembled Genomes (MAGs).</title>
        <authorList>
            <person name="Tran P."/>
        </authorList>
    </citation>
    <scope>NUCLEOTIDE SEQUENCE</scope>
    <source>
        <strain evidence="7">M_DeepCast_400m_m2_100</strain>
    </source>
</reference>
<dbReference type="EMBL" id="VGIY01000146">
    <property type="protein sequence ID" value="MBM3317575.1"/>
    <property type="molecule type" value="Genomic_DNA"/>
</dbReference>
<dbReference type="CDD" id="cd04235">
    <property type="entry name" value="AAK_CK"/>
    <property type="match status" value="1"/>
</dbReference>
<evidence type="ECO:0000256" key="1">
    <source>
        <dbReference type="ARBA" id="ARBA00011066"/>
    </source>
</evidence>
<comment type="caution">
    <text evidence="7">The sequence shown here is derived from an EMBL/GenBank/DDBJ whole genome shotgun (WGS) entry which is preliminary data.</text>
</comment>
<proteinExistence type="inferred from homology"/>
<organism evidence="7 8">
    <name type="scientific">Eiseniibacteriota bacterium</name>
    <dbReference type="NCBI Taxonomy" id="2212470"/>
    <lineage>
        <taxon>Bacteria</taxon>
        <taxon>Candidatus Eiseniibacteriota</taxon>
    </lineage>
</organism>
<evidence type="ECO:0000313" key="7">
    <source>
        <dbReference type="EMBL" id="MBM3317575.1"/>
    </source>
</evidence>
<dbReference type="PANTHER" id="PTHR30409">
    <property type="entry name" value="CARBAMATE KINASE"/>
    <property type="match status" value="1"/>
</dbReference>
<dbReference type="InterPro" id="IPR001048">
    <property type="entry name" value="Asp/Glu/Uridylate_kinase"/>
</dbReference>
<dbReference type="GO" id="GO:0019546">
    <property type="term" value="P:L-arginine deiminase pathway"/>
    <property type="evidence" value="ECO:0007669"/>
    <property type="project" value="TreeGrafter"/>
</dbReference>
<dbReference type="GO" id="GO:0008804">
    <property type="term" value="F:carbamate kinase activity"/>
    <property type="evidence" value="ECO:0007669"/>
    <property type="project" value="UniProtKB-UniRule"/>
</dbReference>
<dbReference type="Gene3D" id="3.40.1160.10">
    <property type="entry name" value="Acetylglutamate kinase-like"/>
    <property type="match status" value="1"/>
</dbReference>